<protein>
    <recommendedName>
        <fullName evidence="8">Flavin-containing monooxygenase</fullName>
    </recommendedName>
</protein>
<keyword evidence="6" id="KW-0812">Transmembrane</keyword>
<evidence type="ECO:0000313" key="7">
    <source>
        <dbReference type="EMBL" id="QHT10293.1"/>
    </source>
</evidence>
<feature type="transmembrane region" description="Helical" evidence="6">
    <location>
        <begin position="496"/>
        <end position="517"/>
    </location>
</feature>
<name>A0A6C0D1G3_9ZZZZ</name>
<keyword evidence="2" id="KW-0285">Flavoprotein</keyword>
<dbReference type="PRINTS" id="PR00370">
    <property type="entry name" value="FMOXYGENASE"/>
</dbReference>
<evidence type="ECO:0000256" key="5">
    <source>
        <dbReference type="ARBA" id="ARBA00023002"/>
    </source>
</evidence>
<evidence type="ECO:0000256" key="3">
    <source>
        <dbReference type="ARBA" id="ARBA00022827"/>
    </source>
</evidence>
<evidence type="ECO:0000256" key="2">
    <source>
        <dbReference type="ARBA" id="ARBA00022630"/>
    </source>
</evidence>
<dbReference type="Pfam" id="PF00743">
    <property type="entry name" value="FMO-like"/>
    <property type="match status" value="1"/>
</dbReference>
<reference evidence="7" key="1">
    <citation type="journal article" date="2020" name="Nature">
        <title>Giant virus diversity and host interactions through global metagenomics.</title>
        <authorList>
            <person name="Schulz F."/>
            <person name="Roux S."/>
            <person name="Paez-Espino D."/>
            <person name="Jungbluth S."/>
            <person name="Walsh D.A."/>
            <person name="Denef V.J."/>
            <person name="McMahon K.D."/>
            <person name="Konstantinidis K.T."/>
            <person name="Eloe-Fadrosh E.A."/>
            <person name="Kyrpides N.C."/>
            <person name="Woyke T."/>
        </authorList>
    </citation>
    <scope>NUCLEOTIDE SEQUENCE</scope>
    <source>
        <strain evidence="7">GVMAG-M-3300023174-107</strain>
    </source>
</reference>
<evidence type="ECO:0000256" key="4">
    <source>
        <dbReference type="ARBA" id="ARBA00022857"/>
    </source>
</evidence>
<dbReference type="InterPro" id="IPR036188">
    <property type="entry name" value="FAD/NAD-bd_sf"/>
</dbReference>
<keyword evidence="3" id="KW-0274">FAD</keyword>
<dbReference type="GO" id="GO:0004499">
    <property type="term" value="F:N,N-dimethylaniline monooxygenase activity"/>
    <property type="evidence" value="ECO:0007669"/>
    <property type="project" value="InterPro"/>
</dbReference>
<proteinExistence type="inferred from homology"/>
<comment type="similarity">
    <text evidence="1">Belongs to the FMO family.</text>
</comment>
<dbReference type="AlphaFoldDB" id="A0A6C0D1G3"/>
<dbReference type="PIRSF" id="PIRSF000332">
    <property type="entry name" value="FMO"/>
    <property type="match status" value="1"/>
</dbReference>
<dbReference type="InterPro" id="IPR050346">
    <property type="entry name" value="FMO-like"/>
</dbReference>
<evidence type="ECO:0000256" key="6">
    <source>
        <dbReference type="SAM" id="Phobius"/>
    </source>
</evidence>
<keyword evidence="5" id="KW-0560">Oxidoreductase</keyword>
<dbReference type="EMBL" id="MN739520">
    <property type="protein sequence ID" value="QHT10293.1"/>
    <property type="molecule type" value="Genomic_DNA"/>
</dbReference>
<dbReference type="GO" id="GO:0050660">
    <property type="term" value="F:flavin adenine dinucleotide binding"/>
    <property type="evidence" value="ECO:0007669"/>
    <property type="project" value="InterPro"/>
</dbReference>
<keyword evidence="4" id="KW-0521">NADP</keyword>
<keyword evidence="6" id="KW-1133">Transmembrane helix</keyword>
<organism evidence="7">
    <name type="scientific">viral metagenome</name>
    <dbReference type="NCBI Taxonomy" id="1070528"/>
    <lineage>
        <taxon>unclassified sequences</taxon>
        <taxon>metagenomes</taxon>
        <taxon>organismal metagenomes</taxon>
    </lineage>
</organism>
<dbReference type="GO" id="GO:0050661">
    <property type="term" value="F:NADP binding"/>
    <property type="evidence" value="ECO:0007669"/>
    <property type="project" value="InterPro"/>
</dbReference>
<dbReference type="InterPro" id="IPR000960">
    <property type="entry name" value="Flavin_mOase"/>
</dbReference>
<dbReference type="InterPro" id="IPR020946">
    <property type="entry name" value="Flavin_mOase-like"/>
</dbReference>
<keyword evidence="6" id="KW-0472">Membrane</keyword>
<dbReference type="PANTHER" id="PTHR23023">
    <property type="entry name" value="DIMETHYLANILINE MONOOXYGENASE"/>
    <property type="match status" value="1"/>
</dbReference>
<dbReference type="Gene3D" id="3.50.50.60">
    <property type="entry name" value="FAD/NAD(P)-binding domain"/>
    <property type="match status" value="1"/>
</dbReference>
<sequence length="539" mass="63116">MYNTIIIGSGISGIFTLKHLLEEGENNIIVLDKNPEMFGVWNRNNTPSVFDDTYTVSSKLYMTISDFPLPKEMPEFPHHSLILNYYKEYAKHFNLIRYVQQNTSVNSIKKIDNLWRINTNRGTYECKNVVIATGTVNDCPNIPNDNFYKKFTGTMMHSNEFDTIKNVINKKILIVGGSDTAVDCALFLKDNNNITVSIKNGVWFQNRNLGAYEPADMLYNRSIDFLLKNIFQKKFMTKRIDPYKFNNVQFVWGEGGSGIDIWKPKCEYLNSYYVKSRDIIDQIAKGTIEPQNEIINIDKQNITFKSGKTESYDIILFCTGYKPLKCMNFLQHDIIDSIKYKHIFCINDPTVSFVGFIRPYLTSIPMISEMQSRWIAKYICGKCNLPSQQIMKKESIQDDKKQEKEFPCSYNRLKTIIDPYDYMNMVSYKIGADINILIEFIKDPDLVYSILFDSYNHHVYRLNDTTEKRNIAIENIKEISKLTISKKIKNVFYRSFMSYVYIIIFSIILIFLLYKLFITNKNDIKKLIKMFKKIKLMFK</sequence>
<dbReference type="SUPFAM" id="SSF51905">
    <property type="entry name" value="FAD/NAD(P)-binding domain"/>
    <property type="match status" value="2"/>
</dbReference>
<evidence type="ECO:0008006" key="8">
    <source>
        <dbReference type="Google" id="ProtNLM"/>
    </source>
</evidence>
<accession>A0A6C0D1G3</accession>
<evidence type="ECO:0000256" key="1">
    <source>
        <dbReference type="ARBA" id="ARBA00009183"/>
    </source>
</evidence>